<evidence type="ECO:0000313" key="3">
    <source>
        <dbReference type="Proteomes" id="UP001231189"/>
    </source>
</evidence>
<reference evidence="2" key="1">
    <citation type="submission" date="2023-07" db="EMBL/GenBank/DDBJ databases">
        <title>A chromosome-level genome assembly of Lolium multiflorum.</title>
        <authorList>
            <person name="Chen Y."/>
            <person name="Copetti D."/>
            <person name="Kolliker R."/>
            <person name="Studer B."/>
        </authorList>
    </citation>
    <scope>NUCLEOTIDE SEQUENCE</scope>
    <source>
        <strain evidence="2">02402/16</strain>
        <tissue evidence="2">Leaf</tissue>
    </source>
</reference>
<dbReference type="AlphaFoldDB" id="A0AAD8QZ23"/>
<comment type="caution">
    <text evidence="2">The sequence shown here is derived from an EMBL/GenBank/DDBJ whole genome shotgun (WGS) entry which is preliminary data.</text>
</comment>
<sequence length="109" mass="12786">MEPHTSRGDKDEDVYEEEDWVVSLRDKEPKLIWMHENTIDKKGAALEREYADDVASLKNELEEEQTIKEALEETFALELSREKENHDRALEMANELKLKNDKLVFINAP</sequence>
<proteinExistence type="predicted"/>
<dbReference type="Proteomes" id="UP001231189">
    <property type="component" value="Unassembled WGS sequence"/>
</dbReference>
<organism evidence="2 3">
    <name type="scientific">Lolium multiflorum</name>
    <name type="common">Italian ryegrass</name>
    <name type="synonym">Lolium perenne subsp. multiflorum</name>
    <dbReference type="NCBI Taxonomy" id="4521"/>
    <lineage>
        <taxon>Eukaryota</taxon>
        <taxon>Viridiplantae</taxon>
        <taxon>Streptophyta</taxon>
        <taxon>Embryophyta</taxon>
        <taxon>Tracheophyta</taxon>
        <taxon>Spermatophyta</taxon>
        <taxon>Magnoliopsida</taxon>
        <taxon>Liliopsida</taxon>
        <taxon>Poales</taxon>
        <taxon>Poaceae</taxon>
        <taxon>BOP clade</taxon>
        <taxon>Pooideae</taxon>
        <taxon>Poodae</taxon>
        <taxon>Poeae</taxon>
        <taxon>Poeae Chloroplast Group 2 (Poeae type)</taxon>
        <taxon>Loliodinae</taxon>
        <taxon>Loliinae</taxon>
        <taxon>Lolium</taxon>
    </lineage>
</organism>
<keyword evidence="3" id="KW-1185">Reference proteome</keyword>
<protein>
    <submittedName>
        <fullName evidence="2">Uncharacterized protein</fullName>
    </submittedName>
</protein>
<feature type="coiled-coil region" evidence="1">
    <location>
        <begin position="47"/>
        <end position="99"/>
    </location>
</feature>
<evidence type="ECO:0000256" key="1">
    <source>
        <dbReference type="SAM" id="Coils"/>
    </source>
</evidence>
<dbReference type="EMBL" id="JAUUTY010000007">
    <property type="protein sequence ID" value="KAK1610692.1"/>
    <property type="molecule type" value="Genomic_DNA"/>
</dbReference>
<name>A0AAD8QZ23_LOLMU</name>
<keyword evidence="1" id="KW-0175">Coiled coil</keyword>
<gene>
    <name evidence="2" type="ORF">QYE76_034365</name>
</gene>
<accession>A0AAD8QZ23</accession>
<evidence type="ECO:0000313" key="2">
    <source>
        <dbReference type="EMBL" id="KAK1610692.1"/>
    </source>
</evidence>